<protein>
    <submittedName>
        <fullName evidence="1">43017_t:CDS:1</fullName>
    </submittedName>
</protein>
<keyword evidence="2" id="KW-1185">Reference proteome</keyword>
<feature type="non-terminal residue" evidence="1">
    <location>
        <position position="289"/>
    </location>
</feature>
<sequence length="289" mass="32971">ARKIALNLIKDYAHNSIIVYNHSAEAIIALQPLLNELKTVLFSKYDGIDDRNNFNKAYFILDKDIIAPKNDRTSVPMTNITNCQAKSIPLSDLLKYKIGYQKDAKITFMNNISSEVAKIIENRLIKLEYQKNSEVIQRASIHLIDNKAQKRFIFSTNITSDGKLIPLLTTEQSTTKLPTELENLIKNATYNLDTKNVTLNDTSNYLFTVTRTKIKNTFIKCKNEFSNGKINLSISEVYEDGQKDVQVTVISEALQKVIEKMSQANNIEEELKLECDKEIEKLVNEVKTI</sequence>
<evidence type="ECO:0000313" key="1">
    <source>
        <dbReference type="EMBL" id="CAG8842015.1"/>
    </source>
</evidence>
<proteinExistence type="predicted"/>
<organism evidence="1 2">
    <name type="scientific">Gigaspora margarita</name>
    <dbReference type="NCBI Taxonomy" id="4874"/>
    <lineage>
        <taxon>Eukaryota</taxon>
        <taxon>Fungi</taxon>
        <taxon>Fungi incertae sedis</taxon>
        <taxon>Mucoromycota</taxon>
        <taxon>Glomeromycotina</taxon>
        <taxon>Glomeromycetes</taxon>
        <taxon>Diversisporales</taxon>
        <taxon>Gigasporaceae</taxon>
        <taxon>Gigaspora</taxon>
    </lineage>
</organism>
<accession>A0ABN7WVX5</accession>
<gene>
    <name evidence="1" type="ORF">GMARGA_LOCUS35758</name>
</gene>
<dbReference type="Proteomes" id="UP000789901">
    <property type="component" value="Unassembled WGS sequence"/>
</dbReference>
<reference evidence="1 2" key="1">
    <citation type="submission" date="2021-06" db="EMBL/GenBank/DDBJ databases">
        <authorList>
            <person name="Kallberg Y."/>
            <person name="Tangrot J."/>
            <person name="Rosling A."/>
        </authorList>
    </citation>
    <scope>NUCLEOTIDE SEQUENCE [LARGE SCALE GENOMIC DNA]</scope>
    <source>
        <strain evidence="1 2">120-4 pot B 10/14</strain>
    </source>
</reference>
<dbReference type="EMBL" id="CAJVQB010067639">
    <property type="protein sequence ID" value="CAG8842015.1"/>
    <property type="molecule type" value="Genomic_DNA"/>
</dbReference>
<name>A0ABN7WVX5_GIGMA</name>
<comment type="caution">
    <text evidence="1">The sequence shown here is derived from an EMBL/GenBank/DDBJ whole genome shotgun (WGS) entry which is preliminary data.</text>
</comment>
<evidence type="ECO:0000313" key="2">
    <source>
        <dbReference type="Proteomes" id="UP000789901"/>
    </source>
</evidence>
<feature type="non-terminal residue" evidence="1">
    <location>
        <position position="1"/>
    </location>
</feature>